<dbReference type="Proteomes" id="UP000236732">
    <property type="component" value="Unassembled WGS sequence"/>
</dbReference>
<dbReference type="SUPFAM" id="SSF55486">
    <property type="entry name" value="Metalloproteases ('zincins'), catalytic domain"/>
    <property type="match status" value="1"/>
</dbReference>
<name>A0A1H6EJ75_9ACTN</name>
<reference evidence="3 4" key="1">
    <citation type="submission" date="2016-10" db="EMBL/GenBank/DDBJ databases">
        <authorList>
            <person name="de Groot N.N."/>
        </authorList>
    </citation>
    <scope>NUCLEOTIDE SEQUENCE [LARGE SCALE GENOMIC DNA]</scope>
    <source>
        <strain evidence="3 4">CGMCC 4.7037</strain>
    </source>
</reference>
<accession>A0A1H6EJ75</accession>
<dbReference type="OrthoDB" id="827535at2"/>
<organism evidence="3 4">
    <name type="scientific">Nonomuraea solani</name>
    <dbReference type="NCBI Taxonomy" id="1144553"/>
    <lineage>
        <taxon>Bacteria</taxon>
        <taxon>Bacillati</taxon>
        <taxon>Actinomycetota</taxon>
        <taxon>Actinomycetes</taxon>
        <taxon>Streptosporangiales</taxon>
        <taxon>Streptosporangiaceae</taxon>
        <taxon>Nonomuraea</taxon>
    </lineage>
</organism>
<dbReference type="AlphaFoldDB" id="A0A1H6EJ75"/>
<gene>
    <name evidence="3" type="ORF">SAMN05444920_111107</name>
</gene>
<feature type="coiled-coil region" evidence="1">
    <location>
        <begin position="683"/>
        <end position="720"/>
    </location>
</feature>
<keyword evidence="1" id="KW-0175">Coiled coil</keyword>
<dbReference type="EMBL" id="FNVT01000011">
    <property type="protein sequence ID" value="SEG97902.1"/>
    <property type="molecule type" value="Genomic_DNA"/>
</dbReference>
<evidence type="ECO:0000313" key="4">
    <source>
        <dbReference type="Proteomes" id="UP000236732"/>
    </source>
</evidence>
<evidence type="ECO:0000256" key="2">
    <source>
        <dbReference type="SAM" id="MobiDB-lite"/>
    </source>
</evidence>
<feature type="region of interest" description="Disordered" evidence="2">
    <location>
        <begin position="1"/>
        <end position="32"/>
    </location>
</feature>
<feature type="compositionally biased region" description="Basic and acidic residues" evidence="2">
    <location>
        <begin position="1"/>
        <end position="16"/>
    </location>
</feature>
<protein>
    <submittedName>
        <fullName evidence="3">Uncharacterized protein</fullName>
    </submittedName>
</protein>
<proteinExistence type="predicted"/>
<dbReference type="RefSeq" id="WP_103960056.1">
    <property type="nucleotide sequence ID" value="NZ_FNVT01000011.1"/>
</dbReference>
<evidence type="ECO:0000256" key="1">
    <source>
        <dbReference type="SAM" id="Coils"/>
    </source>
</evidence>
<evidence type="ECO:0000313" key="3">
    <source>
        <dbReference type="EMBL" id="SEG97902.1"/>
    </source>
</evidence>
<keyword evidence="4" id="KW-1185">Reference proteome</keyword>
<sequence>MSIPSEEPRIAEEHGTPDPMSAYTESAQEKAEPPLPPWFCVRLGPVSGRYQGYQTTNRTSALDCRVDIDPRGGNSPVTNRVSGDFHDVFTIQLPGRPPIIWRRYRESWIIDAPRAHWSRCDVTITGEVRFWKGTHPLTQARIRIPWGTLTPAGPAEITFSENGGAVRTYHCPRTSVNFREMTLEVDVCNSVNVAPQLPAYHTHAHSNRPANVPGRTITVESAYQEAGVGLTVNTPAHTIFDDANSSFSTWSAPELHDAMETAFSQFAGGWPRWSMWGFMAGTFDNSGVAGIMFDAAAAFGGAGEAPERQGFALFRRHSWFNNLPTGAPANDAQAAALRDFLYTYVHEAGHAFNFLHSWDKGRPDSLSWMNYPWRYDLRNGTDTFWNRFLFRFDDQELIHMRHGDMASVIMGGDAWSSGGHLEQPQASEAFSVIEGQPPVELLLRAEPPVYDLMERVTVEARLRNLLNVPMEIDTNLDPAYGSMSVFIQRPDGRVHRFEPIMSVIGIPETATLQSTATATTGDDRYSHEIDLTYSRAGFMFTDPGTYRIRATYHGPSGILAISNVLTIRVLTPASRQDEIQAADFFTDQVGLSIALGGSASPHLSKGLETLTEVAQRHGDRLIGARAAEILTGAYGRAFNRVTDYEQGTLSRVKEAEPQRAIELTQPALDLYRNSSDRRLNLAYHNLVRKRADLLAEADNAEQAQRELRELHDTLEQRKVRPNVLDQIRMRQEKT</sequence>